<dbReference type="InterPro" id="IPR000184">
    <property type="entry name" value="Bac_surfAg_D15"/>
</dbReference>
<dbReference type="GO" id="GO:0071709">
    <property type="term" value="P:membrane assembly"/>
    <property type="evidence" value="ECO:0007669"/>
    <property type="project" value="InterPro"/>
</dbReference>
<accession>A0A1W1DFV3</accession>
<dbReference type="NCBIfam" id="TIGR03303">
    <property type="entry name" value="OM_YaeT"/>
    <property type="match status" value="1"/>
</dbReference>
<dbReference type="InterPro" id="IPR010827">
    <property type="entry name" value="BamA/TamA_POTRA"/>
</dbReference>
<dbReference type="Gene3D" id="3.10.20.310">
    <property type="entry name" value="membrane protein fhac"/>
    <property type="match status" value="5"/>
</dbReference>
<dbReference type="PROSITE" id="PS51779">
    <property type="entry name" value="POTRA"/>
    <property type="match status" value="2"/>
</dbReference>
<evidence type="ECO:0000256" key="1">
    <source>
        <dbReference type="ARBA" id="ARBA00004370"/>
    </source>
</evidence>
<keyword evidence="7" id="KW-0998">Cell outer membrane</keyword>
<dbReference type="PANTHER" id="PTHR12815:SF23">
    <property type="entry name" value="OUTER MEMBRANE PROTEIN ASSEMBLY FACTOR BAMA"/>
    <property type="match status" value="1"/>
</dbReference>
<name>A0A1W1DFV3_9ZZZZ</name>
<protein>
    <submittedName>
        <fullName evidence="9">Outer membrane protein assembly factor YaeT</fullName>
    </submittedName>
</protein>
<feature type="domain" description="POTRA" evidence="8">
    <location>
        <begin position="23"/>
        <end position="90"/>
    </location>
</feature>
<dbReference type="GO" id="GO:0019867">
    <property type="term" value="C:outer membrane"/>
    <property type="evidence" value="ECO:0007669"/>
    <property type="project" value="InterPro"/>
</dbReference>
<dbReference type="InterPro" id="IPR023707">
    <property type="entry name" value="OM_assembly_BamA"/>
</dbReference>
<dbReference type="HAMAP" id="MF_01430">
    <property type="entry name" value="OM_assembly_BamA"/>
    <property type="match status" value="1"/>
</dbReference>
<dbReference type="EMBL" id="FPHT01000061">
    <property type="protein sequence ID" value="SFV80205.1"/>
    <property type="molecule type" value="Genomic_DNA"/>
</dbReference>
<evidence type="ECO:0000256" key="4">
    <source>
        <dbReference type="ARBA" id="ARBA00022729"/>
    </source>
</evidence>
<keyword evidence="6" id="KW-0472">Membrane</keyword>
<dbReference type="PIRSF" id="PIRSF006076">
    <property type="entry name" value="OM_assembly_OMP85"/>
    <property type="match status" value="1"/>
</dbReference>
<evidence type="ECO:0000313" key="9">
    <source>
        <dbReference type="EMBL" id="SFV80205.1"/>
    </source>
</evidence>
<comment type="subcellular location">
    <subcellularLocation>
        <location evidence="1">Membrane</location>
    </subcellularLocation>
</comment>
<dbReference type="InterPro" id="IPR039910">
    <property type="entry name" value="D15-like"/>
</dbReference>
<evidence type="ECO:0000256" key="7">
    <source>
        <dbReference type="ARBA" id="ARBA00023237"/>
    </source>
</evidence>
<sequence length="762" mass="84222">MKKILIKISLVLGLALSSMAQSAPIKSIEILGLNAISRGTVLSYLPVEVGDDYNNKTSVQIIRALYKTHFFKDIEVSQADQVLKIKLQENPHIKYVELLNYSDKVIDEEAMNQVLKSMDLSQGKIFNKRQLDKLISQIEASYISKGYYGIKITKTIEIDDQNRVGIELDINEGEVARISGMKISGSEVHDEDDLLDLFEIGEADFFLLNYFTEKDHYSKVALDAGVEAMKSLYINSGYLDFKINKIATDLSKDKQNISIDIQVNEGSEYKVGDIKFSGDLLNQSIDDLNDLLTIAKGDVFKRKKVIESIQAVTDLFADQGYAFAKVDPITKENTKTHIIDLDINIDLNKKVYINRITIVGNTRTQDEVIRREIGIAEGGLYSNTELDDSIKKIKRLGFFSDVQMEVTKLKGFDDKIDLHFSVEETKTGTFSIGLSHSNSSGAAFNMGIKENNFLGTGNTLNAALSNSEAVQEMSFYFSDPYFTKDKHSISYGVFTKSIDGASLDVSSYKIDEAGLSLGYGIPLTEDTRISADIRISSRDITCGATFADADHEATQCASGDKTEVKTNVRWSNNTLDNFNYPTEGGKNSLSFDLALPIADFRYYKLDASHKSYRPIGNDLTWKVNGSLGLAQGYGGKDLPFFKRYYGGGSSSVRGFDFNSLGATYTDGKAKGGELSLLAGTSIISPMKFINDSKNMRMSAFIDAGSVEEKVANISFNQVRMSTGVAFSWLTPIGPLGIYAATPLIKKSTDKTKTIEFTLGTSF</sequence>
<keyword evidence="3" id="KW-0812">Transmembrane</keyword>
<evidence type="ECO:0000256" key="5">
    <source>
        <dbReference type="ARBA" id="ARBA00022737"/>
    </source>
</evidence>
<evidence type="ECO:0000256" key="2">
    <source>
        <dbReference type="ARBA" id="ARBA00022452"/>
    </source>
</evidence>
<dbReference type="PANTHER" id="PTHR12815">
    <property type="entry name" value="SORTING AND ASSEMBLY MACHINERY SAMM50 PROTEIN FAMILY MEMBER"/>
    <property type="match status" value="1"/>
</dbReference>
<proteinExistence type="inferred from homology"/>
<gene>
    <name evidence="9" type="ORF">MNB_SUP05-12-156</name>
</gene>
<evidence type="ECO:0000259" key="8">
    <source>
        <dbReference type="PROSITE" id="PS51779"/>
    </source>
</evidence>
<feature type="domain" description="POTRA" evidence="8">
    <location>
        <begin position="351"/>
        <end position="425"/>
    </location>
</feature>
<dbReference type="AlphaFoldDB" id="A0A1W1DFV3"/>
<dbReference type="Pfam" id="PF01103">
    <property type="entry name" value="Omp85"/>
    <property type="match status" value="1"/>
</dbReference>
<dbReference type="InterPro" id="IPR034746">
    <property type="entry name" value="POTRA"/>
</dbReference>
<organism evidence="9">
    <name type="scientific">hydrothermal vent metagenome</name>
    <dbReference type="NCBI Taxonomy" id="652676"/>
    <lineage>
        <taxon>unclassified sequences</taxon>
        <taxon>metagenomes</taxon>
        <taxon>ecological metagenomes</taxon>
    </lineage>
</organism>
<keyword evidence="5" id="KW-0677">Repeat</keyword>
<keyword evidence="2" id="KW-1134">Transmembrane beta strand</keyword>
<evidence type="ECO:0000256" key="6">
    <source>
        <dbReference type="ARBA" id="ARBA00023136"/>
    </source>
</evidence>
<dbReference type="Pfam" id="PF07244">
    <property type="entry name" value="POTRA"/>
    <property type="match status" value="4"/>
</dbReference>
<reference evidence="9" key="1">
    <citation type="submission" date="2016-10" db="EMBL/GenBank/DDBJ databases">
        <authorList>
            <person name="de Groot N.N."/>
        </authorList>
    </citation>
    <scope>NUCLEOTIDE SEQUENCE</scope>
</reference>
<dbReference type="Gene3D" id="2.40.160.50">
    <property type="entry name" value="membrane protein fhac: a member of the omp85/tpsb transporter family"/>
    <property type="match status" value="1"/>
</dbReference>
<evidence type="ECO:0000256" key="3">
    <source>
        <dbReference type="ARBA" id="ARBA00022692"/>
    </source>
</evidence>
<keyword evidence="4" id="KW-0732">Signal</keyword>